<name>A0A1Z5K841_FISSO</name>
<evidence type="ECO:0000313" key="5">
    <source>
        <dbReference type="Proteomes" id="UP000198406"/>
    </source>
</evidence>
<protein>
    <recommendedName>
        <fullName evidence="3">NADH:ubiquinone oxidoreductase intermediate-associated protein 30 domain-containing protein</fullName>
    </recommendedName>
</protein>
<dbReference type="EMBL" id="BDSP01000181">
    <property type="protein sequence ID" value="GAX22291.1"/>
    <property type="molecule type" value="Genomic_DNA"/>
</dbReference>
<evidence type="ECO:0000256" key="1">
    <source>
        <dbReference type="ARBA" id="ARBA00007884"/>
    </source>
</evidence>
<comment type="similarity">
    <text evidence="1">Belongs to the CIA30 family.</text>
</comment>
<dbReference type="SUPFAM" id="SSF49785">
    <property type="entry name" value="Galactose-binding domain-like"/>
    <property type="match status" value="1"/>
</dbReference>
<dbReference type="PANTHER" id="PTHR13194">
    <property type="entry name" value="COMPLEX I INTERMEDIATE-ASSOCIATED PROTEIN 30"/>
    <property type="match status" value="1"/>
</dbReference>
<dbReference type="InterPro" id="IPR008979">
    <property type="entry name" value="Galactose-bd-like_sf"/>
</dbReference>
<evidence type="ECO:0000259" key="3">
    <source>
        <dbReference type="Pfam" id="PF08547"/>
    </source>
</evidence>
<reference evidence="4 5" key="1">
    <citation type="journal article" date="2015" name="Plant Cell">
        <title>Oil accumulation by the oleaginous diatom Fistulifera solaris as revealed by the genome and transcriptome.</title>
        <authorList>
            <person name="Tanaka T."/>
            <person name="Maeda Y."/>
            <person name="Veluchamy A."/>
            <person name="Tanaka M."/>
            <person name="Abida H."/>
            <person name="Marechal E."/>
            <person name="Bowler C."/>
            <person name="Muto M."/>
            <person name="Sunaga Y."/>
            <person name="Tanaka M."/>
            <person name="Yoshino T."/>
            <person name="Taniguchi T."/>
            <person name="Fukuda Y."/>
            <person name="Nemoto M."/>
            <person name="Matsumoto M."/>
            <person name="Wong P.S."/>
            <person name="Aburatani S."/>
            <person name="Fujibuchi W."/>
        </authorList>
    </citation>
    <scope>NUCLEOTIDE SEQUENCE [LARGE SCALE GENOMIC DNA]</scope>
    <source>
        <strain evidence="4 5">JPCC DA0580</strain>
    </source>
</reference>
<keyword evidence="2" id="KW-0732">Signal</keyword>
<organism evidence="4 5">
    <name type="scientific">Fistulifera solaris</name>
    <name type="common">Oleaginous diatom</name>
    <dbReference type="NCBI Taxonomy" id="1519565"/>
    <lineage>
        <taxon>Eukaryota</taxon>
        <taxon>Sar</taxon>
        <taxon>Stramenopiles</taxon>
        <taxon>Ochrophyta</taxon>
        <taxon>Bacillariophyta</taxon>
        <taxon>Bacillariophyceae</taxon>
        <taxon>Bacillariophycidae</taxon>
        <taxon>Naviculales</taxon>
        <taxon>Naviculaceae</taxon>
        <taxon>Fistulifera</taxon>
    </lineage>
</organism>
<feature type="signal peptide" evidence="2">
    <location>
        <begin position="1"/>
        <end position="22"/>
    </location>
</feature>
<dbReference type="GO" id="GO:0010257">
    <property type="term" value="P:NADH dehydrogenase complex assembly"/>
    <property type="evidence" value="ECO:0007669"/>
    <property type="project" value="TreeGrafter"/>
</dbReference>
<accession>A0A1Z5K841</accession>
<dbReference type="Proteomes" id="UP000198406">
    <property type="component" value="Unassembled WGS sequence"/>
</dbReference>
<dbReference type="InterPro" id="IPR039131">
    <property type="entry name" value="NDUFAF1"/>
</dbReference>
<comment type="caution">
    <text evidence="4">The sequence shown here is derived from an EMBL/GenBank/DDBJ whole genome shotgun (WGS) entry which is preliminary data.</text>
</comment>
<evidence type="ECO:0000313" key="4">
    <source>
        <dbReference type="EMBL" id="GAX22291.1"/>
    </source>
</evidence>
<feature type="domain" description="NADH:ubiquinone oxidoreductase intermediate-associated protein 30" evidence="3">
    <location>
        <begin position="81"/>
        <end position="219"/>
    </location>
</feature>
<dbReference type="InterPro" id="IPR013857">
    <property type="entry name" value="NADH-UbQ_OxRdtase-assoc_prot30"/>
</dbReference>
<dbReference type="OrthoDB" id="426386at2759"/>
<dbReference type="PANTHER" id="PTHR13194:SF19">
    <property type="entry name" value="NAD(P)-BINDING ROSSMANN-FOLD SUPERFAMILY PROTEIN"/>
    <property type="match status" value="1"/>
</dbReference>
<proteinExistence type="inferred from homology"/>
<dbReference type="AlphaFoldDB" id="A0A1Z5K841"/>
<gene>
    <name evidence="4" type="ORF">FisN_22Hu081</name>
</gene>
<evidence type="ECO:0000256" key="2">
    <source>
        <dbReference type="SAM" id="SignalP"/>
    </source>
</evidence>
<sequence>MRTFTIMKRFLLILFLASSTWAFLPNKKSTAPTALASKERKPWDVFRFVSQSSKFVPSPFSSKALKQRVKPNDVLWKASSPSFKFAPLDDVVMGGASSSTFANGVWQGTVTDANNGGFIGIRNTPNFDWDLSACRGLELTLRRRKGPSVSRFKVGIRDSTDFNGLVWAASFDLPTATKKIRIPFDKLTPTKFATVVSGVELNRSNVVGLQLIYSKFEYGGELNPKFTLGDVDLEILEIRAY</sequence>
<dbReference type="InParanoid" id="A0A1Z5K841"/>
<dbReference type="GO" id="GO:0051082">
    <property type="term" value="F:unfolded protein binding"/>
    <property type="evidence" value="ECO:0007669"/>
    <property type="project" value="TreeGrafter"/>
</dbReference>
<dbReference type="Pfam" id="PF08547">
    <property type="entry name" value="CIA30"/>
    <property type="match status" value="1"/>
</dbReference>
<feature type="chain" id="PRO_5012487191" description="NADH:ubiquinone oxidoreductase intermediate-associated protein 30 domain-containing protein" evidence="2">
    <location>
        <begin position="23"/>
        <end position="241"/>
    </location>
</feature>
<keyword evidence="5" id="KW-1185">Reference proteome</keyword>